<dbReference type="RefSeq" id="WP_114031814.1">
    <property type="nucleotide sequence ID" value="NZ_QOIL01000017.1"/>
</dbReference>
<protein>
    <submittedName>
        <fullName evidence="1">TIGR02677 family protein</fullName>
    </submittedName>
</protein>
<organism evidence="1 2">
    <name type="scientific">Sphaerisporangium album</name>
    <dbReference type="NCBI Taxonomy" id="509200"/>
    <lineage>
        <taxon>Bacteria</taxon>
        <taxon>Bacillati</taxon>
        <taxon>Actinomycetota</taxon>
        <taxon>Actinomycetes</taxon>
        <taxon>Streptosporangiales</taxon>
        <taxon>Streptosporangiaceae</taxon>
        <taxon>Sphaerisporangium</taxon>
    </lineage>
</organism>
<sequence length="527" mass="58246">MGDATNGRWTRPTGPVGRTERARRALDLDALAVGDRFRLFNFTQRDDYVVYLWALRAMDRLRAVHRVRVDTDDVAAALAELALLHDDVPDPGASLRDRLDSLAADRIIHRLEDASRAGSLARYRNRQSVYQFSELGYRAFLAVEDVLAARVQDANLSRLVFSDILDDLRSLASANRAGDEEQVYRRLSRLDQVMEDMVRRSAHFHVTLGEIVTSTEASPELFLRYKNALLTHMSDFMAELDRYLPRLDRAVRDVEATGVATLLTRAATADDRPFLGGAERVEDWRRRWRTLRAWFTAAPDAESGAADLRRATRSAVSGVIALLRQLTEARRGGVNRVSELRHLAEWTFNTPDEAAAHALMAAAFNVGSARHLGGAHDDAEQISSRATWWEAPGIEVALTQFRTGRQAGPGLPQPVRADTRMRADLRRRQVAARAAERAAADSLANGGAHDRVLDEAETRVLLALLTRALEARTVVSGRLRSGAGTEGTVVMRLVPDPKGSAVRTPHGVLHLPGFSLRLVTRAGGVDA</sequence>
<dbReference type="AlphaFoldDB" id="A0A367F9J1"/>
<dbReference type="EMBL" id="QOIL01000017">
    <property type="protein sequence ID" value="RCG27046.1"/>
    <property type="molecule type" value="Genomic_DNA"/>
</dbReference>
<dbReference type="NCBIfam" id="TIGR02677">
    <property type="entry name" value="TIGR02677 family protein"/>
    <property type="match status" value="1"/>
</dbReference>
<proteinExistence type="predicted"/>
<dbReference type="Proteomes" id="UP000253094">
    <property type="component" value="Unassembled WGS sequence"/>
</dbReference>
<dbReference type="Pfam" id="PF09660">
    <property type="entry name" value="DUF2397"/>
    <property type="match status" value="1"/>
</dbReference>
<gene>
    <name evidence="1" type="ORF">DQ384_27665</name>
</gene>
<evidence type="ECO:0000313" key="1">
    <source>
        <dbReference type="EMBL" id="RCG27046.1"/>
    </source>
</evidence>
<keyword evidence="2" id="KW-1185">Reference proteome</keyword>
<name>A0A367F9J1_9ACTN</name>
<reference evidence="1 2" key="1">
    <citation type="submission" date="2018-06" db="EMBL/GenBank/DDBJ databases">
        <title>Sphaerisporangium craniellae sp. nov., isolated from a marine sponge in the South China Sea.</title>
        <authorList>
            <person name="Li L."/>
        </authorList>
    </citation>
    <scope>NUCLEOTIDE SEQUENCE [LARGE SCALE GENOMIC DNA]</scope>
    <source>
        <strain evidence="1 2">CCTCC AA 208026</strain>
    </source>
</reference>
<comment type="caution">
    <text evidence="1">The sequence shown here is derived from an EMBL/GenBank/DDBJ whole genome shotgun (WGS) entry which is preliminary data.</text>
</comment>
<dbReference type="InterPro" id="IPR013493">
    <property type="entry name" value="CHP02677"/>
</dbReference>
<dbReference type="OrthoDB" id="5508807at2"/>
<accession>A0A367F9J1</accession>
<evidence type="ECO:0000313" key="2">
    <source>
        <dbReference type="Proteomes" id="UP000253094"/>
    </source>
</evidence>